<name>A0AB36TGR0_ACETH</name>
<evidence type="ECO:0000313" key="2">
    <source>
        <dbReference type="Proteomes" id="UP000223596"/>
    </source>
</evidence>
<dbReference type="AlphaFoldDB" id="A0AB36TGR0"/>
<dbReference type="PANTHER" id="PTHR46658:SF1">
    <property type="entry name" value="CYS OR MET METABOLISM PYRIDOXAL-PHOSPHATE-DEPENDENT ENZYME"/>
    <property type="match status" value="1"/>
</dbReference>
<dbReference type="InterPro" id="IPR015424">
    <property type="entry name" value="PyrdxlP-dep_Trfase"/>
</dbReference>
<dbReference type="Gene3D" id="3.90.1150.60">
    <property type="entry name" value="Methioning gamme-lyase, C-terminal domain"/>
    <property type="match status" value="1"/>
</dbReference>
<evidence type="ECO:0000313" key="1">
    <source>
        <dbReference type="EMBL" id="PFH02705.1"/>
    </source>
</evidence>
<dbReference type="InterPro" id="IPR009651">
    <property type="entry name" value="Met_g_lyase_put"/>
</dbReference>
<proteinExistence type="predicted"/>
<gene>
    <name evidence="1" type="ORF">M972_111491</name>
</gene>
<dbReference type="Gene3D" id="3.40.640.10">
    <property type="entry name" value="Type I PLP-dependent aspartate aminotransferase-like (Major domain)"/>
    <property type="match status" value="1"/>
</dbReference>
<comment type="caution">
    <text evidence="1">The sequence shown here is derived from an EMBL/GenBank/DDBJ whole genome shotgun (WGS) entry which is preliminary data.</text>
</comment>
<dbReference type="InterPro" id="IPR015421">
    <property type="entry name" value="PyrdxlP-dep_Trfase_major"/>
</dbReference>
<dbReference type="PANTHER" id="PTHR46658">
    <property type="entry name" value="CYS OR MET METABOLISM PYRIDOXAL-PHOSPHATE-DEPENDENT ENZYME"/>
    <property type="match status" value="1"/>
</dbReference>
<dbReference type="Proteomes" id="UP000223596">
    <property type="component" value="Unassembled WGS sequence"/>
</dbReference>
<dbReference type="EMBL" id="PDBW01000001">
    <property type="protein sequence ID" value="PFH02705.1"/>
    <property type="molecule type" value="Genomic_DNA"/>
</dbReference>
<organism evidence="1 2">
    <name type="scientific">Acetivibrio thermocellus AD2</name>
    <dbReference type="NCBI Taxonomy" id="1138384"/>
    <lineage>
        <taxon>Bacteria</taxon>
        <taxon>Bacillati</taxon>
        <taxon>Bacillota</taxon>
        <taxon>Clostridia</taxon>
        <taxon>Eubacteriales</taxon>
        <taxon>Oscillospiraceae</taxon>
        <taxon>Acetivibrio</taxon>
    </lineage>
</organism>
<protein>
    <submittedName>
        <fullName evidence="1">Cystathionine beta-lyase family protein involved in aluminum resistance</fullName>
    </submittedName>
</protein>
<dbReference type="Pfam" id="PF06838">
    <property type="entry name" value="Met_gamma_lyase"/>
    <property type="match status" value="1"/>
</dbReference>
<reference evidence="1 2" key="1">
    <citation type="submission" date="2017-09" db="EMBL/GenBank/DDBJ databases">
        <title>Evaluation of Pacific Biosciences Sequencing Technology to Finishing C. thermocellum Genome Sequences.</title>
        <authorList>
            <person name="Brown S."/>
        </authorList>
    </citation>
    <scope>NUCLEOTIDE SEQUENCE [LARGE SCALE GENOMIC DNA]</scope>
    <source>
        <strain evidence="1 2">AD2</strain>
    </source>
</reference>
<accession>A0AB36TGR0</accession>
<dbReference type="SUPFAM" id="SSF53383">
    <property type="entry name" value="PLP-dependent transferases"/>
    <property type="match status" value="1"/>
</dbReference>
<dbReference type="RefSeq" id="WP_003516386.1">
    <property type="nucleotide sequence ID" value="NZ_CP013828.1"/>
</dbReference>
<sequence>MNFESKNYLKNEFGIDDKVLEICESVMSKITPVFDRIDSVREYNQYKVIKAMQNNKLSDSHFVGTTGYGYDDKGRDVLDDVYRDIFKAEDALVRHQIVSGTHALAVCLYGHLRPKDELLAITGKPYDTLEEVIGLRGEGGGSLKEFGVTYRQLDLLKDGSIDYESIESAINERTAMVLIQRSRGYEWRPALSIDEIEKAINIVKSIKKDIVVLVDNCYGEFVEEREPVEVGADLVAGSLIKNPGGGLAPTGGYVAGRKECVEKAAYRLTTPGLGKHVGASLGHNRLMFQGLFMAPHVVAESLKGAVFCAGVMEALGFETSPKVNDRRGDIIQAVRFNNPESLIAFCQGIQKGSPVDSFVTPEPWDMPGYDCPVIMAAGAFIQGSSIELSADAPIKSPYTAYMQGGLVFEHVKLGIMVAIQKMLEKGIIKI</sequence>